<comment type="caution">
    <text evidence="3">The sequence shown here is derived from an EMBL/GenBank/DDBJ whole genome shotgun (WGS) entry which is preliminary data.</text>
</comment>
<proteinExistence type="predicted"/>
<keyword evidence="2" id="KW-0472">Membrane</keyword>
<dbReference type="EMBL" id="VFQC01000001">
    <property type="protein sequence ID" value="TQN31882.1"/>
    <property type="molecule type" value="Genomic_DNA"/>
</dbReference>
<feature type="region of interest" description="Disordered" evidence="1">
    <location>
        <begin position="127"/>
        <end position="156"/>
    </location>
</feature>
<feature type="region of interest" description="Disordered" evidence="1">
    <location>
        <begin position="308"/>
        <end position="327"/>
    </location>
</feature>
<organism evidence="3 4">
    <name type="scientific">Haloactinospora alba</name>
    <dbReference type="NCBI Taxonomy" id="405555"/>
    <lineage>
        <taxon>Bacteria</taxon>
        <taxon>Bacillati</taxon>
        <taxon>Actinomycetota</taxon>
        <taxon>Actinomycetes</taxon>
        <taxon>Streptosporangiales</taxon>
        <taxon>Nocardiopsidaceae</taxon>
        <taxon>Haloactinospora</taxon>
    </lineage>
</organism>
<dbReference type="AlphaFoldDB" id="A0A543NJ95"/>
<sequence length="466" mass="47856">MNTAGSETPAPVTIAIAPDELSAHVTIEGTMRLVTGSLPKETRRAALDTATAHAAATGRSVLVNARDANGSWQLVINPAGVVRAAGAEDTGGAAPKRRRRRVGLLVGGGVLSVAVVAGLGATVVHFLPGEGPPQPTEDGDGPSHTLDARPAPPGFGEEARWRLTMRPDTQPDVAPDESAAAFIDPEGQLVVVGEDGEEKWSADLPLDPEGVEGRPRFVRQEDGYGIALVDAGNLWQWSPQGDRSDPVELPEDANVVFAGTAPLVLSGDEAFVPAQGELEQVELPGDSGAMVADGQRVLTAVAHGPWNWVTPDGTSTEVEPTPPEGAGELDEVLTAREEYVIVRWSAAEGDGVVLAVHDSGDGSVVAATGTTTGEIADARWVEGASVAAYGPVVVDLAEGDATTVSGFEPANATGDVVYGSTGGVPVAVDAEGEPREMEDGAARPWGLVDGRAVVVADGDLYALSPE</sequence>
<keyword evidence="2" id="KW-1133">Transmembrane helix</keyword>
<evidence type="ECO:0000313" key="4">
    <source>
        <dbReference type="Proteomes" id="UP000317422"/>
    </source>
</evidence>
<reference evidence="3 4" key="1">
    <citation type="submission" date="2019-06" db="EMBL/GenBank/DDBJ databases">
        <title>Sequencing the genomes of 1000 actinobacteria strains.</title>
        <authorList>
            <person name="Klenk H.-P."/>
        </authorList>
    </citation>
    <scope>NUCLEOTIDE SEQUENCE [LARGE SCALE GENOMIC DNA]</scope>
    <source>
        <strain evidence="3 4">DSM 45015</strain>
    </source>
</reference>
<evidence type="ECO:0000256" key="2">
    <source>
        <dbReference type="SAM" id="Phobius"/>
    </source>
</evidence>
<keyword evidence="2" id="KW-0812">Transmembrane</keyword>
<feature type="transmembrane region" description="Helical" evidence="2">
    <location>
        <begin position="102"/>
        <end position="127"/>
    </location>
</feature>
<dbReference type="Proteomes" id="UP000317422">
    <property type="component" value="Unassembled WGS sequence"/>
</dbReference>
<gene>
    <name evidence="3" type="ORF">FHX37_1803</name>
</gene>
<protein>
    <submittedName>
        <fullName evidence="3">Uncharacterized protein</fullName>
    </submittedName>
</protein>
<evidence type="ECO:0000256" key="1">
    <source>
        <dbReference type="SAM" id="MobiDB-lite"/>
    </source>
</evidence>
<dbReference type="OrthoDB" id="4350051at2"/>
<evidence type="ECO:0000313" key="3">
    <source>
        <dbReference type="EMBL" id="TQN31882.1"/>
    </source>
</evidence>
<accession>A0A543NJ95</accession>
<name>A0A543NJ95_9ACTN</name>
<keyword evidence="4" id="KW-1185">Reference proteome</keyword>